<evidence type="ECO:0000259" key="3">
    <source>
        <dbReference type="PROSITE" id="PS50043"/>
    </source>
</evidence>
<protein>
    <submittedName>
        <fullName evidence="4">Tetratricopeptide repeat-containing protein</fullName>
    </submittedName>
</protein>
<dbReference type="InterPro" id="IPR027417">
    <property type="entry name" value="P-loop_NTPase"/>
</dbReference>
<keyword evidence="2" id="KW-0067">ATP-binding</keyword>
<dbReference type="Gene3D" id="1.10.10.10">
    <property type="entry name" value="Winged helix-like DNA-binding domain superfamily/Winged helix DNA-binding domain"/>
    <property type="match status" value="1"/>
</dbReference>
<dbReference type="CDD" id="cd06170">
    <property type="entry name" value="LuxR_C_like"/>
    <property type="match status" value="1"/>
</dbReference>
<dbReference type="SUPFAM" id="SSF46894">
    <property type="entry name" value="C-terminal effector domain of the bipartite response regulators"/>
    <property type="match status" value="1"/>
</dbReference>
<dbReference type="InterPro" id="IPR011990">
    <property type="entry name" value="TPR-like_helical_dom_sf"/>
</dbReference>
<dbReference type="Pfam" id="PF14559">
    <property type="entry name" value="TPR_19"/>
    <property type="match status" value="1"/>
</dbReference>
<dbReference type="PROSITE" id="PS00622">
    <property type="entry name" value="HTH_LUXR_1"/>
    <property type="match status" value="1"/>
</dbReference>
<sequence>MLEREAELAELSALAERARAGRGAVAVIEGPPGIGRTAMLDHLAQTTGMRVLRAQGSLPEREFGLGLVRQLLEPVLATADTRERARLLTGSAELALRALDPRAVTPEGDFAALHGLFWLLANLAEREPVLLLVDDVDWADRASLGWLAYVARRLRELAVLVVLGRRGGAFRDDPAFVAARTLSLRPLSETAVRDIVGESDEAFAKECHRATGGNPQMLDRLLESLARHGAREADSVAWYASRALSEVIRYRLAELPPRCLEMARTLAIASDALEMDSVEARQAAHLLAESGLTTGGAAPRFVHEFTAETVLAGMSADEVEKAHAEAAKHLYDKDSEAEKIAKHLLETAPGDEVWRVIVLAQAARTALSREDAVKAGELVCRALREHPADPRDLLDMLAATTPWFDARRVADTLTEVAAGIDPHQDPELYAQAYSVLAQAVSHGGRPVEAHEILERAAIRVRGRDCALVLTAQRLALSTANLATWNPRADWETVPMGDTPGERALLAIRAFLSAARGDIGEGVHLANLTLDRGVASDHTIFPAATAAAGALLYCDRVPEAIRVLETLPRGLPTVVLLTDAYLRHGELAKAAALAESMLELAPTPLLRRNDPLLIAGLVDAYVLCGDYDRAERALARYPMYDGDHGWNRARFLLSQGKLRIAGGRVAEGTAALLEAGRRMVAWGWDNPAMGNWRSLAATGVYALGDHARARALAGEEVEIARASGLRRSLGVSLRVAGAITPGAAGLKLAREAVDLLEGLELAHALIDLGTAEHMAGAVSRARTALRQGAELAERCGAGPLARRGHAELRRAGGRPRGGYLTGARALTASERRVALLARQGHTNRQIAGRLQVAVRTVEIHLTSVYRKLGITARTDLATALR</sequence>
<reference evidence="4 5" key="1">
    <citation type="submission" date="2016-10" db="EMBL/GenBank/DDBJ databases">
        <authorList>
            <person name="de Groot N.N."/>
        </authorList>
    </citation>
    <scope>NUCLEOTIDE SEQUENCE [LARGE SCALE GENOMIC DNA]</scope>
    <source>
        <strain evidence="4 5">CPCC 202699</strain>
    </source>
</reference>
<dbReference type="PANTHER" id="PTHR16305:SF35">
    <property type="entry name" value="TRANSCRIPTIONAL ACTIVATOR DOMAIN"/>
    <property type="match status" value="1"/>
</dbReference>
<accession>A0A1H3P7S1</accession>
<dbReference type="InterPro" id="IPR041664">
    <property type="entry name" value="AAA_16"/>
</dbReference>
<dbReference type="SUPFAM" id="SSF48452">
    <property type="entry name" value="TPR-like"/>
    <property type="match status" value="1"/>
</dbReference>
<keyword evidence="1" id="KW-0547">Nucleotide-binding</keyword>
<dbReference type="SMART" id="SM00421">
    <property type="entry name" value="HTH_LUXR"/>
    <property type="match status" value="1"/>
</dbReference>
<dbReference type="SUPFAM" id="SSF52540">
    <property type="entry name" value="P-loop containing nucleoside triphosphate hydrolases"/>
    <property type="match status" value="1"/>
</dbReference>
<dbReference type="GO" id="GO:0005524">
    <property type="term" value="F:ATP binding"/>
    <property type="evidence" value="ECO:0007669"/>
    <property type="project" value="UniProtKB-KW"/>
</dbReference>
<dbReference type="GO" id="GO:0005737">
    <property type="term" value="C:cytoplasm"/>
    <property type="evidence" value="ECO:0007669"/>
    <property type="project" value="TreeGrafter"/>
</dbReference>
<dbReference type="InterPro" id="IPR036388">
    <property type="entry name" value="WH-like_DNA-bd_sf"/>
</dbReference>
<dbReference type="RefSeq" id="WP_091295293.1">
    <property type="nucleotide sequence ID" value="NZ_FNON01000008.1"/>
</dbReference>
<dbReference type="PANTHER" id="PTHR16305">
    <property type="entry name" value="TESTICULAR SOLUBLE ADENYLYL CYCLASE"/>
    <property type="match status" value="1"/>
</dbReference>
<dbReference type="Pfam" id="PF00196">
    <property type="entry name" value="GerE"/>
    <property type="match status" value="1"/>
</dbReference>
<proteinExistence type="predicted"/>
<keyword evidence="5" id="KW-1185">Reference proteome</keyword>
<dbReference type="PROSITE" id="PS50043">
    <property type="entry name" value="HTH_LUXR_2"/>
    <property type="match status" value="1"/>
</dbReference>
<dbReference type="STRING" id="589385.SAMN05421504_10864"/>
<gene>
    <name evidence="4" type="ORF">SAMN05421504_10864</name>
</gene>
<evidence type="ECO:0000313" key="4">
    <source>
        <dbReference type="EMBL" id="SDY97152.1"/>
    </source>
</evidence>
<dbReference type="InterPro" id="IPR000792">
    <property type="entry name" value="Tscrpt_reg_LuxR_C"/>
</dbReference>
<dbReference type="InterPro" id="IPR016032">
    <property type="entry name" value="Sig_transdc_resp-reg_C-effctor"/>
</dbReference>
<evidence type="ECO:0000256" key="1">
    <source>
        <dbReference type="ARBA" id="ARBA00022741"/>
    </source>
</evidence>
<dbReference type="Proteomes" id="UP000199515">
    <property type="component" value="Unassembled WGS sequence"/>
</dbReference>
<dbReference type="PRINTS" id="PR00038">
    <property type="entry name" value="HTHLUXR"/>
</dbReference>
<dbReference type="GO" id="GO:0006355">
    <property type="term" value="P:regulation of DNA-templated transcription"/>
    <property type="evidence" value="ECO:0007669"/>
    <property type="project" value="InterPro"/>
</dbReference>
<dbReference type="GO" id="GO:0004016">
    <property type="term" value="F:adenylate cyclase activity"/>
    <property type="evidence" value="ECO:0007669"/>
    <property type="project" value="TreeGrafter"/>
</dbReference>
<dbReference type="AlphaFoldDB" id="A0A1H3P7S1"/>
<dbReference type="GO" id="GO:0003677">
    <property type="term" value="F:DNA binding"/>
    <property type="evidence" value="ECO:0007669"/>
    <property type="project" value="InterPro"/>
</dbReference>
<feature type="domain" description="HTH luxR-type" evidence="3">
    <location>
        <begin position="818"/>
        <end position="880"/>
    </location>
</feature>
<dbReference type="Pfam" id="PF13191">
    <property type="entry name" value="AAA_16"/>
    <property type="match status" value="1"/>
</dbReference>
<evidence type="ECO:0000313" key="5">
    <source>
        <dbReference type="Proteomes" id="UP000199515"/>
    </source>
</evidence>
<dbReference type="EMBL" id="FNON01000008">
    <property type="protein sequence ID" value="SDY97152.1"/>
    <property type="molecule type" value="Genomic_DNA"/>
</dbReference>
<dbReference type="Gene3D" id="1.25.40.10">
    <property type="entry name" value="Tetratricopeptide repeat domain"/>
    <property type="match status" value="1"/>
</dbReference>
<organism evidence="4 5">
    <name type="scientific">Amycolatopsis xylanica</name>
    <dbReference type="NCBI Taxonomy" id="589385"/>
    <lineage>
        <taxon>Bacteria</taxon>
        <taxon>Bacillati</taxon>
        <taxon>Actinomycetota</taxon>
        <taxon>Actinomycetes</taxon>
        <taxon>Pseudonocardiales</taxon>
        <taxon>Pseudonocardiaceae</taxon>
        <taxon>Amycolatopsis</taxon>
    </lineage>
</organism>
<dbReference type="OrthoDB" id="3629795at2"/>
<evidence type="ECO:0000256" key="2">
    <source>
        <dbReference type="ARBA" id="ARBA00022840"/>
    </source>
</evidence>
<name>A0A1H3P7S1_9PSEU</name>